<evidence type="ECO:0000256" key="1">
    <source>
        <dbReference type="ARBA" id="ARBA00004651"/>
    </source>
</evidence>
<evidence type="ECO:0000256" key="6">
    <source>
        <dbReference type="SAM" id="Phobius"/>
    </source>
</evidence>
<evidence type="ECO:0000256" key="4">
    <source>
        <dbReference type="ARBA" id="ARBA00022989"/>
    </source>
</evidence>
<feature type="transmembrane region" description="Helical" evidence="6">
    <location>
        <begin position="225"/>
        <end position="249"/>
    </location>
</feature>
<dbReference type="Proteomes" id="UP001501475">
    <property type="component" value="Unassembled WGS sequence"/>
</dbReference>
<name>A0ABN2K5R3_9MICO</name>
<feature type="transmembrane region" description="Helical" evidence="6">
    <location>
        <begin position="332"/>
        <end position="351"/>
    </location>
</feature>
<evidence type="ECO:0000313" key="7">
    <source>
        <dbReference type="EMBL" id="GAA1748930.1"/>
    </source>
</evidence>
<keyword evidence="8" id="KW-1185">Reference proteome</keyword>
<comment type="subcellular location">
    <subcellularLocation>
        <location evidence="1">Cell membrane</location>
        <topology evidence="1">Multi-pass membrane protein</topology>
    </subcellularLocation>
</comment>
<keyword evidence="3 6" id="KW-0812">Transmembrane</keyword>
<accession>A0ABN2K5R3</accession>
<dbReference type="PANTHER" id="PTHR30250">
    <property type="entry name" value="PST FAMILY PREDICTED COLANIC ACID TRANSPORTER"/>
    <property type="match status" value="1"/>
</dbReference>
<evidence type="ECO:0000256" key="5">
    <source>
        <dbReference type="ARBA" id="ARBA00023136"/>
    </source>
</evidence>
<feature type="transmembrane region" description="Helical" evidence="6">
    <location>
        <begin position="289"/>
        <end position="312"/>
    </location>
</feature>
<dbReference type="EMBL" id="BAAAPN010000017">
    <property type="protein sequence ID" value="GAA1748930.1"/>
    <property type="molecule type" value="Genomic_DNA"/>
</dbReference>
<evidence type="ECO:0000256" key="2">
    <source>
        <dbReference type="ARBA" id="ARBA00022475"/>
    </source>
</evidence>
<feature type="transmembrane region" description="Helical" evidence="6">
    <location>
        <begin position="363"/>
        <end position="383"/>
    </location>
</feature>
<proteinExistence type="predicted"/>
<dbReference type="PANTHER" id="PTHR30250:SF26">
    <property type="entry name" value="PSMA PROTEIN"/>
    <property type="match status" value="1"/>
</dbReference>
<feature type="transmembrane region" description="Helical" evidence="6">
    <location>
        <begin position="450"/>
        <end position="474"/>
    </location>
</feature>
<comment type="caution">
    <text evidence="7">The sequence shown here is derived from an EMBL/GenBank/DDBJ whole genome shotgun (WGS) entry which is preliminary data.</text>
</comment>
<feature type="transmembrane region" description="Helical" evidence="6">
    <location>
        <begin position="171"/>
        <end position="193"/>
    </location>
</feature>
<feature type="transmembrane region" description="Helical" evidence="6">
    <location>
        <begin position="143"/>
        <end position="165"/>
    </location>
</feature>
<evidence type="ECO:0000256" key="3">
    <source>
        <dbReference type="ARBA" id="ARBA00022692"/>
    </source>
</evidence>
<keyword evidence="5 6" id="KW-0472">Membrane</keyword>
<feature type="transmembrane region" description="Helical" evidence="6">
    <location>
        <begin position="80"/>
        <end position="100"/>
    </location>
</feature>
<dbReference type="InterPro" id="IPR050833">
    <property type="entry name" value="Poly_Biosynth_Transport"/>
</dbReference>
<reference evidence="8" key="1">
    <citation type="journal article" date="2019" name="Int. J. Syst. Evol. Microbiol.">
        <title>The Global Catalogue of Microorganisms (GCM) 10K type strain sequencing project: providing services to taxonomists for standard genome sequencing and annotation.</title>
        <authorList>
            <consortium name="The Broad Institute Genomics Platform"/>
            <consortium name="The Broad Institute Genome Sequencing Center for Infectious Disease"/>
            <person name="Wu L."/>
            <person name="Ma J."/>
        </authorList>
    </citation>
    <scope>NUCLEOTIDE SEQUENCE [LARGE SCALE GENOMIC DNA]</scope>
    <source>
        <strain evidence="8">JCM 15591</strain>
    </source>
</reference>
<sequence length="488" mass="52339">MAGTLGYVVIVALSFAARTVLVRSVDEAHLGLNAIVLNLVSLISVAEAGIATAAAFRLYKPLSQGALNQIASWVSAARSLYHIALIAIGALGALSILVFGMTFERLGFDLSYTVAVGAIATGTALSSCVLASEKVLLLADQKAHVVVAAQCVSFFVQTGAQVIALLVFDSFLLFLASAAGGMLLWNWLCALYVRRHYTLYEHAVCVHEEHSLLQRDVLDLLPYKIGAVGLNATDAIIIALVLSSTLAGIVSNFTLIVNSLNGVLMQGFNGIAASIGLHNADSDMQRRSAVFYQLSSLGMWVFGAAAICLTLLLNPFVELWIGSSYLLSRTEVVALAGAFFVTGANQVPSLYRSSLGIFRRTRFVPVIATVVNLALSVGLALWIGLVGVFLGTILARGLTFSVVDPYLVSRTALSTRFRDYLGHYAHSLLGVVCLGIVLNLWWGFVYTPGVLTFIAWGGIIATTAFLGLALWLSFTSHFRQILSRIWER</sequence>
<feature type="transmembrane region" description="Helical" evidence="6">
    <location>
        <begin position="34"/>
        <end position="59"/>
    </location>
</feature>
<feature type="transmembrane region" description="Helical" evidence="6">
    <location>
        <begin position="112"/>
        <end position="131"/>
    </location>
</feature>
<organism evidence="7 8">
    <name type="scientific">Nostocoides vanveenii</name>
    <dbReference type="NCBI Taxonomy" id="330835"/>
    <lineage>
        <taxon>Bacteria</taxon>
        <taxon>Bacillati</taxon>
        <taxon>Actinomycetota</taxon>
        <taxon>Actinomycetes</taxon>
        <taxon>Micrococcales</taxon>
        <taxon>Intrasporangiaceae</taxon>
        <taxon>Nostocoides</taxon>
    </lineage>
</organism>
<gene>
    <name evidence="7" type="ORF">GCM10009810_06790</name>
</gene>
<keyword evidence="4 6" id="KW-1133">Transmembrane helix</keyword>
<feature type="transmembrane region" description="Helical" evidence="6">
    <location>
        <begin position="420"/>
        <end position="444"/>
    </location>
</feature>
<evidence type="ECO:0000313" key="8">
    <source>
        <dbReference type="Proteomes" id="UP001501475"/>
    </source>
</evidence>
<protein>
    <submittedName>
        <fullName evidence="7">Uncharacterized protein</fullName>
    </submittedName>
</protein>
<keyword evidence="2" id="KW-1003">Cell membrane</keyword>